<evidence type="ECO:0000313" key="8">
    <source>
        <dbReference type="Proteomes" id="UP001176940"/>
    </source>
</evidence>
<dbReference type="CDD" id="cd01560">
    <property type="entry name" value="Thr-synth_2"/>
    <property type="match status" value="1"/>
</dbReference>
<feature type="domain" description="Threonine synthase N-terminal" evidence="6">
    <location>
        <begin position="212"/>
        <end position="295"/>
    </location>
</feature>
<keyword evidence="4" id="KW-0663">Pyridoxal phosphate</keyword>
<keyword evidence="3" id="KW-0028">Amino-acid biosynthesis</keyword>
<dbReference type="SUPFAM" id="SSF52540">
    <property type="entry name" value="P-loop containing nucleoside triphosphate hydrolases"/>
    <property type="match status" value="1"/>
</dbReference>
<dbReference type="PANTHER" id="PTHR43515:SF1">
    <property type="entry name" value="THREONINE SYNTHASE-LIKE 1"/>
    <property type="match status" value="1"/>
</dbReference>
<dbReference type="PRINTS" id="PR01100">
    <property type="entry name" value="SHIKIMTKNASE"/>
</dbReference>
<name>A0ABN9L9Z9_9NEOB</name>
<comment type="cofactor">
    <cofactor evidence="1">
        <name>pyridoxal 5'-phosphate</name>
        <dbReference type="ChEBI" id="CHEBI:597326"/>
    </cofactor>
</comment>
<dbReference type="InterPro" id="IPR029144">
    <property type="entry name" value="Thr_synth_N"/>
</dbReference>
<dbReference type="InterPro" id="IPR037158">
    <property type="entry name" value="Thr_synth_N_sf"/>
</dbReference>
<protein>
    <recommendedName>
        <fullName evidence="6">Threonine synthase N-terminal domain-containing protein</fullName>
    </recommendedName>
</protein>
<evidence type="ECO:0000256" key="3">
    <source>
        <dbReference type="ARBA" id="ARBA00022605"/>
    </source>
</evidence>
<comment type="similarity">
    <text evidence="2">Belongs to the threonine synthase family.</text>
</comment>
<evidence type="ECO:0000256" key="4">
    <source>
        <dbReference type="ARBA" id="ARBA00022898"/>
    </source>
</evidence>
<dbReference type="PROSITE" id="PS00165">
    <property type="entry name" value="DEHYDRATASE_SER_THR"/>
    <property type="match status" value="1"/>
</dbReference>
<evidence type="ECO:0000256" key="5">
    <source>
        <dbReference type="ARBA" id="ARBA00029440"/>
    </source>
</evidence>
<evidence type="ECO:0000259" key="6">
    <source>
        <dbReference type="Pfam" id="PF14821"/>
    </source>
</evidence>
<proteinExistence type="inferred from homology"/>
<comment type="caution">
    <text evidence="7">The sequence shown here is derived from an EMBL/GenBank/DDBJ whole genome shotgun (WGS) entry which is preliminary data.</text>
</comment>
<dbReference type="Gene3D" id="3.40.50.1100">
    <property type="match status" value="2"/>
</dbReference>
<dbReference type="SUPFAM" id="SSF53686">
    <property type="entry name" value="Tryptophan synthase beta subunit-like PLP-dependent enzymes"/>
    <property type="match status" value="1"/>
</dbReference>
<dbReference type="NCBIfam" id="TIGR00260">
    <property type="entry name" value="thrC"/>
    <property type="match status" value="1"/>
</dbReference>
<dbReference type="InterPro" id="IPR004450">
    <property type="entry name" value="Thr_synthase-like"/>
</dbReference>
<dbReference type="InterPro" id="IPR036052">
    <property type="entry name" value="TrpB-like_PALP_sf"/>
</dbReference>
<dbReference type="HAMAP" id="MF_00109">
    <property type="entry name" value="Shikimate_kinase"/>
    <property type="match status" value="1"/>
</dbReference>
<keyword evidence="8" id="KW-1185">Reference proteome</keyword>
<dbReference type="InterPro" id="IPR000634">
    <property type="entry name" value="Ser/Thr_deHydtase_PyrdxlP-BS"/>
</dbReference>
<dbReference type="InterPro" id="IPR027417">
    <property type="entry name" value="P-loop_NTPase"/>
</dbReference>
<dbReference type="PANTHER" id="PTHR43515">
    <property type="entry name" value="THREONINE SYNTHASE-LIKE 1"/>
    <property type="match status" value="1"/>
</dbReference>
<dbReference type="Gene3D" id="3.40.50.300">
    <property type="entry name" value="P-loop containing nucleotide triphosphate hydrolases"/>
    <property type="match status" value="1"/>
</dbReference>
<organism evidence="7 8">
    <name type="scientific">Ranitomeya imitator</name>
    <name type="common">mimic poison frog</name>
    <dbReference type="NCBI Taxonomy" id="111125"/>
    <lineage>
        <taxon>Eukaryota</taxon>
        <taxon>Metazoa</taxon>
        <taxon>Chordata</taxon>
        <taxon>Craniata</taxon>
        <taxon>Vertebrata</taxon>
        <taxon>Euteleostomi</taxon>
        <taxon>Amphibia</taxon>
        <taxon>Batrachia</taxon>
        <taxon>Anura</taxon>
        <taxon>Neobatrachia</taxon>
        <taxon>Hyloidea</taxon>
        <taxon>Dendrobatidae</taxon>
        <taxon>Dendrobatinae</taxon>
        <taxon>Ranitomeya</taxon>
    </lineage>
</organism>
<dbReference type="Proteomes" id="UP001176940">
    <property type="component" value="Unassembled WGS sequence"/>
</dbReference>
<dbReference type="CDD" id="cd00464">
    <property type="entry name" value="SK"/>
    <property type="match status" value="1"/>
</dbReference>
<dbReference type="InterPro" id="IPR031322">
    <property type="entry name" value="Shikimate/glucono_kinase"/>
</dbReference>
<dbReference type="InterPro" id="IPR000623">
    <property type="entry name" value="Shikimate_kinase/TSH1"/>
</dbReference>
<reference evidence="7" key="1">
    <citation type="submission" date="2023-07" db="EMBL/GenBank/DDBJ databases">
        <authorList>
            <person name="Stuckert A."/>
        </authorList>
    </citation>
    <scope>NUCLEOTIDE SEQUENCE</scope>
</reference>
<evidence type="ECO:0000256" key="2">
    <source>
        <dbReference type="ARBA" id="ARBA00005517"/>
    </source>
</evidence>
<comment type="pathway">
    <text evidence="5">Amino-acid biosynthesis.</text>
</comment>
<evidence type="ECO:0000313" key="7">
    <source>
        <dbReference type="EMBL" id="CAJ0934838.1"/>
    </source>
</evidence>
<dbReference type="Pfam" id="PF01202">
    <property type="entry name" value="SKI"/>
    <property type="match status" value="1"/>
</dbReference>
<evidence type="ECO:0000256" key="1">
    <source>
        <dbReference type="ARBA" id="ARBA00001933"/>
    </source>
</evidence>
<gene>
    <name evidence="7" type="ORF">RIMI_LOCUS6121004</name>
</gene>
<accession>A0ABN9L9Z9</accession>
<dbReference type="EMBL" id="CAUEEQ010010881">
    <property type="protein sequence ID" value="CAJ0934838.1"/>
    <property type="molecule type" value="Genomic_DNA"/>
</dbReference>
<dbReference type="Gene3D" id="3.90.1380.10">
    <property type="entry name" value="Threonine synthase, N-terminal domain"/>
    <property type="match status" value="1"/>
</dbReference>
<dbReference type="Pfam" id="PF14821">
    <property type="entry name" value="Thr_synth_N"/>
    <property type="match status" value="1"/>
</dbReference>
<sequence length="723" mass="80099">MASLRSLLSIVKMSRFLFSNSLTHSKLSTLSSLVGEKNLILMGPPGSGKTSVGRILGQKLGCPVIDVDDDVLEKTWNMSVSNKLQDVGDEQFLDEEGKALLKFSASGSVISLTGSNPLHLSSMEHAKKNGIVVYLDVHSQDIIERLEQMKVDRIVGQRAGISIGDILKKRKHFYKKWHDVRVLCQTGDCVDVVADKVIDAVKRYQCVNSETFVSTRSREANQKQSKFFSDVVVEGLASDGGLYVPGSALPKLNDGEWRRLVQSSYIERAQVIMERCIHPADVPSVVLGEILERAYGDNFSCNKIAPVRHLSGNQFILELFHGPTASFKDLALQFMPHIFAYCIPKVCNYLVLVATSGDTGSAVLDGFSRLSDLDKQRIAVFCLYPENGISQVQKSQIIACQGENGLAVGVESDFDFCQKAIKEMFTNPQFTGFLTAEYGTSLSTANSINWARLLPQIVYHASAYLDLVCQGVITFGSPVDVCIPTGNFGNIMAALYAKQMGIPIRKFICASNQNHILTDFIKTGLYDLRGRELRQSFSPAIDILKSSNLERYLHLLANQDGRLVNELYSQLDSQGYFQLPDNLLRLLQHDLIGDWCSESDCVSAIRAVYGATGYLLDTHTAVAKVVADRVQDRTCPVIISCTAHYAKFAPVILHALGIEEIKQNPLTQLHVLNSFHPLPPAHKSLLGMLKDKDHHKTHKCQADSIHVMDCVENYLQSLFLKVH</sequence>